<sequence>MVHSPAAEPRCSPKTTQLCDNEQPYTSRAFGFTCPENSDNNQMHHGKPVRGTKQCGPTNIVWYCSECGDGPYGIWQNVCDACNHKRCGSCQCEETS</sequence>
<dbReference type="Proteomes" id="UP000663193">
    <property type="component" value="Chromosome 10"/>
</dbReference>
<dbReference type="OrthoDB" id="3799567at2759"/>
<dbReference type="VEuPathDB" id="FungiDB:JI435_414530"/>
<gene>
    <name evidence="1" type="ORF">JI435_414530</name>
</gene>
<dbReference type="AlphaFoldDB" id="A0A7U2F7S2"/>
<keyword evidence="2" id="KW-1185">Reference proteome</keyword>
<accession>A0A7U2F7S2</accession>
<proteinExistence type="predicted"/>
<name>A0A7U2F7S2_PHANO</name>
<protein>
    <submittedName>
        <fullName evidence="1">Uncharacterized protein</fullName>
    </submittedName>
</protein>
<evidence type="ECO:0000313" key="1">
    <source>
        <dbReference type="EMBL" id="QRD00087.1"/>
    </source>
</evidence>
<organism evidence="1 2">
    <name type="scientific">Phaeosphaeria nodorum (strain SN15 / ATCC MYA-4574 / FGSC 10173)</name>
    <name type="common">Glume blotch fungus</name>
    <name type="synonym">Parastagonospora nodorum</name>
    <dbReference type="NCBI Taxonomy" id="321614"/>
    <lineage>
        <taxon>Eukaryota</taxon>
        <taxon>Fungi</taxon>
        <taxon>Dikarya</taxon>
        <taxon>Ascomycota</taxon>
        <taxon>Pezizomycotina</taxon>
        <taxon>Dothideomycetes</taxon>
        <taxon>Pleosporomycetidae</taxon>
        <taxon>Pleosporales</taxon>
        <taxon>Pleosporineae</taxon>
        <taxon>Phaeosphaeriaceae</taxon>
        <taxon>Parastagonospora</taxon>
    </lineage>
</organism>
<reference evidence="2" key="1">
    <citation type="journal article" date="2021" name="BMC Genomics">
        <title>Chromosome-level genome assembly and manually-curated proteome of model necrotroph Parastagonospora nodorum Sn15 reveals a genome-wide trove of candidate effector homologs, and redundancy of virulence-related functions within an accessory chromosome.</title>
        <authorList>
            <person name="Bertazzoni S."/>
            <person name="Jones D.A.B."/>
            <person name="Phan H.T."/>
            <person name="Tan K.-C."/>
            <person name="Hane J.K."/>
        </authorList>
    </citation>
    <scope>NUCLEOTIDE SEQUENCE [LARGE SCALE GENOMIC DNA]</scope>
    <source>
        <strain evidence="2">SN15 / ATCC MYA-4574 / FGSC 10173)</strain>
    </source>
</reference>
<dbReference type="EMBL" id="CP069032">
    <property type="protein sequence ID" value="QRD00087.1"/>
    <property type="molecule type" value="Genomic_DNA"/>
</dbReference>
<evidence type="ECO:0000313" key="2">
    <source>
        <dbReference type="Proteomes" id="UP000663193"/>
    </source>
</evidence>